<dbReference type="GO" id="GO:0030619">
    <property type="term" value="F:U1 snRNA binding"/>
    <property type="evidence" value="ECO:0007669"/>
    <property type="project" value="TreeGrafter"/>
</dbReference>
<evidence type="ECO:0000256" key="1">
    <source>
        <dbReference type="SAM" id="MobiDB-lite"/>
    </source>
</evidence>
<dbReference type="EMBL" id="JAATIP010000009">
    <property type="protein sequence ID" value="KAF4394826.1"/>
    <property type="molecule type" value="Genomic_DNA"/>
</dbReference>
<reference evidence="3 4" key="1">
    <citation type="journal article" date="2020" name="bioRxiv">
        <title>Sequence and annotation of 42 cannabis genomes reveals extensive copy number variation in cannabinoid synthesis and pathogen resistance genes.</title>
        <authorList>
            <person name="Mckernan K.J."/>
            <person name="Helbert Y."/>
            <person name="Kane L.T."/>
            <person name="Ebling H."/>
            <person name="Zhang L."/>
            <person name="Liu B."/>
            <person name="Eaton Z."/>
            <person name="Mclaughlin S."/>
            <person name="Kingan S."/>
            <person name="Baybayan P."/>
            <person name="Concepcion G."/>
            <person name="Jordan M."/>
            <person name="Riva A."/>
            <person name="Barbazuk W."/>
            <person name="Harkins T."/>
        </authorList>
    </citation>
    <scope>NUCLEOTIDE SEQUENCE [LARGE SCALE GENOMIC DNA]</scope>
    <source>
        <strain evidence="4">cv. Jamaican Lion 4</strain>
        <tissue evidence="3">Leaf</tissue>
    </source>
</reference>
<evidence type="ECO:0000313" key="3">
    <source>
        <dbReference type="EMBL" id="KAF4394826.1"/>
    </source>
</evidence>
<dbReference type="PANTHER" id="PTHR15197:SF0">
    <property type="entry name" value="COILIN"/>
    <property type="match status" value="1"/>
</dbReference>
<dbReference type="AlphaFoldDB" id="A0A7J6HHR2"/>
<dbReference type="GO" id="GO:0015030">
    <property type="term" value="C:Cajal body"/>
    <property type="evidence" value="ECO:0007669"/>
    <property type="project" value="TreeGrafter"/>
</dbReference>
<feature type="region of interest" description="Disordered" evidence="1">
    <location>
        <begin position="162"/>
        <end position="191"/>
    </location>
</feature>
<dbReference type="GO" id="GO:0030620">
    <property type="term" value="F:U2 snRNA binding"/>
    <property type="evidence" value="ECO:0007669"/>
    <property type="project" value="TreeGrafter"/>
</dbReference>
<dbReference type="InterPro" id="IPR024822">
    <property type="entry name" value="Coilin"/>
</dbReference>
<dbReference type="Proteomes" id="UP000525078">
    <property type="component" value="Unassembled WGS sequence"/>
</dbReference>
<feature type="region of interest" description="Disordered" evidence="1">
    <location>
        <begin position="84"/>
        <end position="140"/>
    </location>
</feature>
<dbReference type="Pfam" id="PF23086">
    <property type="entry name" value="Tudor_Coilin"/>
    <property type="match status" value="1"/>
</dbReference>
<gene>
    <name evidence="3" type="ORF">F8388_015732</name>
</gene>
<accession>A0A7J6HHR2</accession>
<organism evidence="3 4">
    <name type="scientific">Cannabis sativa</name>
    <name type="common">Hemp</name>
    <name type="synonym">Marijuana</name>
    <dbReference type="NCBI Taxonomy" id="3483"/>
    <lineage>
        <taxon>Eukaryota</taxon>
        <taxon>Viridiplantae</taxon>
        <taxon>Streptophyta</taxon>
        <taxon>Embryophyta</taxon>
        <taxon>Tracheophyta</taxon>
        <taxon>Spermatophyta</taxon>
        <taxon>Magnoliopsida</taxon>
        <taxon>eudicotyledons</taxon>
        <taxon>Gunneridae</taxon>
        <taxon>Pentapetalae</taxon>
        <taxon>rosids</taxon>
        <taxon>fabids</taxon>
        <taxon>Rosales</taxon>
        <taxon>Cannabaceae</taxon>
        <taxon>Cannabis</taxon>
    </lineage>
</organism>
<dbReference type="InterPro" id="IPR056398">
    <property type="entry name" value="Tudor_Coilin"/>
</dbReference>
<sequence>MAKTESLFPRSSQSLLLTLLFTSTQQRTNFSSPPLEQLRIQLALGDQFPKASDTLALRVSATLATVIAFCSDRRKSNKLVNVEDVPSDVQPEENESSQQDSLPEKSPVKKDKSSDMDSESDDSSTQKIDEKADNIMEFTPRKPRHKYLKQIISKDQWNGITSKKKGQQWGKEKTDFHKRNDLKKENPGCSDMLVNEEEEKEDQEKTTVDVPIDFDKLKPCSTLPQVGNTVAYRLVELSASWTPVFFVVVVFV</sequence>
<feature type="compositionally biased region" description="Basic and acidic residues" evidence="1">
    <location>
        <begin position="102"/>
        <end position="115"/>
    </location>
</feature>
<dbReference type="PANTHER" id="PTHR15197">
    <property type="entry name" value="COILIN P80"/>
    <property type="match status" value="1"/>
</dbReference>
<feature type="domain" description="Coilin tudor" evidence="2">
    <location>
        <begin position="211"/>
        <end position="243"/>
    </location>
</feature>
<proteinExistence type="predicted"/>
<evidence type="ECO:0000313" key="4">
    <source>
        <dbReference type="Proteomes" id="UP000525078"/>
    </source>
</evidence>
<name>A0A7J6HHR2_CANSA</name>
<dbReference type="GO" id="GO:0000387">
    <property type="term" value="P:spliceosomal snRNP assembly"/>
    <property type="evidence" value="ECO:0007669"/>
    <property type="project" value="TreeGrafter"/>
</dbReference>
<comment type="caution">
    <text evidence="3">The sequence shown here is derived from an EMBL/GenBank/DDBJ whole genome shotgun (WGS) entry which is preliminary data.</text>
</comment>
<evidence type="ECO:0000259" key="2">
    <source>
        <dbReference type="Pfam" id="PF23086"/>
    </source>
</evidence>
<protein>
    <recommendedName>
        <fullName evidence="2">Coilin tudor domain-containing protein</fullName>
    </recommendedName>
</protein>
<feature type="compositionally biased region" description="Basic and acidic residues" evidence="1">
    <location>
        <begin position="170"/>
        <end position="186"/>
    </location>
</feature>